<proteinExistence type="predicted"/>
<keyword evidence="1" id="KW-0472">Membrane</keyword>
<keyword evidence="1" id="KW-1133">Transmembrane helix</keyword>
<accession>A0A5Q3QDZ7</accession>
<protein>
    <submittedName>
        <fullName evidence="2">Uncharacterized protein</fullName>
    </submittedName>
</protein>
<evidence type="ECO:0000256" key="1">
    <source>
        <dbReference type="SAM" id="Phobius"/>
    </source>
</evidence>
<evidence type="ECO:0000313" key="2">
    <source>
        <dbReference type="EMBL" id="QGK71596.1"/>
    </source>
</evidence>
<dbReference type="AlphaFoldDB" id="A0A5Q3QDZ7"/>
<dbReference type="EMBL" id="CP045929">
    <property type="protein sequence ID" value="QGK71596.1"/>
    <property type="molecule type" value="Genomic_DNA"/>
</dbReference>
<name>A0A5Q3QDZ7_9PSEU</name>
<dbReference type="Proteomes" id="UP000371041">
    <property type="component" value="Chromosome"/>
</dbReference>
<organism evidence="2 3">
    <name type="scientific">Allosaccharopolyspora coralli</name>
    <dbReference type="NCBI Taxonomy" id="2665642"/>
    <lineage>
        <taxon>Bacteria</taxon>
        <taxon>Bacillati</taxon>
        <taxon>Actinomycetota</taxon>
        <taxon>Actinomycetes</taxon>
        <taxon>Pseudonocardiales</taxon>
        <taxon>Pseudonocardiaceae</taxon>
        <taxon>Allosaccharopolyspora</taxon>
    </lineage>
</organism>
<sequence>MIMSNKRTSAQVLAREQQRAALRQWGQGSWADRCEAISFHRQRFDLQEFTGRGEFGTKPLWYRVLWVAQLVVLFPVWFLYGWIRQGLDDAGVTKPPAKKGITPGVVSVVGSTQNPASTAVIDTVKRASRDLWIVFSNSRLAVLVMNDKDSPPQVIWQTDESADVRFHHAAVNSIEITWRDRNRVLFCPTIDEREVVTRFVKSTWNDQR</sequence>
<dbReference type="KEGG" id="sace:GIY23_20580"/>
<feature type="transmembrane region" description="Helical" evidence="1">
    <location>
        <begin position="60"/>
        <end position="83"/>
    </location>
</feature>
<keyword evidence="3" id="KW-1185">Reference proteome</keyword>
<keyword evidence="1" id="KW-0812">Transmembrane</keyword>
<dbReference type="RefSeq" id="WP_154078167.1">
    <property type="nucleotide sequence ID" value="NZ_CP045929.1"/>
</dbReference>
<gene>
    <name evidence="2" type="ORF">GIY23_20580</name>
</gene>
<reference evidence="3" key="1">
    <citation type="submission" date="2019-11" db="EMBL/GenBank/DDBJ databases">
        <title>The complete genome sequence of Saccharopolyspora sp. E2A.</title>
        <authorList>
            <person name="Zhang G."/>
        </authorList>
    </citation>
    <scope>NUCLEOTIDE SEQUENCE [LARGE SCALE GENOMIC DNA]</scope>
    <source>
        <strain evidence="3">E2A</strain>
    </source>
</reference>
<evidence type="ECO:0000313" key="3">
    <source>
        <dbReference type="Proteomes" id="UP000371041"/>
    </source>
</evidence>